<proteinExistence type="predicted"/>
<protein>
    <submittedName>
        <fullName evidence="1">Uncharacterized protein</fullName>
    </submittedName>
</protein>
<evidence type="ECO:0000313" key="1">
    <source>
        <dbReference type="EMBL" id="KAH3670619.1"/>
    </source>
</evidence>
<gene>
    <name evidence="1" type="ORF">OGAPHI_001134</name>
</gene>
<dbReference type="GeneID" id="70233102"/>
<sequence length="102" mass="10971">MVSQLGRGVPASMAVENRPEVPVCFNTGVVVLSILNGHLDDLLASIVFNGVVTWQLTDIVSDHAFSAIDIVRFLILSQTLADLVVGEQIDALFVLLGRDPVK</sequence>
<dbReference type="EMBL" id="JAEUBE010000087">
    <property type="protein sequence ID" value="KAH3670619.1"/>
    <property type="molecule type" value="Genomic_DNA"/>
</dbReference>
<dbReference type="AlphaFoldDB" id="A0A9P8PG41"/>
<dbReference type="RefSeq" id="XP_046064044.1">
    <property type="nucleotide sequence ID" value="XM_046201863.1"/>
</dbReference>
<dbReference type="Proteomes" id="UP000769157">
    <property type="component" value="Unassembled WGS sequence"/>
</dbReference>
<name>A0A9P8PG41_9ASCO</name>
<comment type="caution">
    <text evidence="1">The sequence shown here is derived from an EMBL/GenBank/DDBJ whole genome shotgun (WGS) entry which is preliminary data.</text>
</comment>
<evidence type="ECO:0000313" key="2">
    <source>
        <dbReference type="Proteomes" id="UP000769157"/>
    </source>
</evidence>
<reference evidence="1" key="2">
    <citation type="submission" date="2021-01" db="EMBL/GenBank/DDBJ databases">
        <authorList>
            <person name="Schikora-Tamarit M.A."/>
        </authorList>
    </citation>
    <scope>NUCLEOTIDE SEQUENCE</scope>
    <source>
        <strain evidence="1">CBS6075</strain>
    </source>
</reference>
<accession>A0A9P8PG41</accession>
<keyword evidence="2" id="KW-1185">Reference proteome</keyword>
<organism evidence="1 2">
    <name type="scientific">Ogataea philodendri</name>
    <dbReference type="NCBI Taxonomy" id="1378263"/>
    <lineage>
        <taxon>Eukaryota</taxon>
        <taxon>Fungi</taxon>
        <taxon>Dikarya</taxon>
        <taxon>Ascomycota</taxon>
        <taxon>Saccharomycotina</taxon>
        <taxon>Pichiomycetes</taxon>
        <taxon>Pichiales</taxon>
        <taxon>Pichiaceae</taxon>
        <taxon>Ogataea</taxon>
    </lineage>
</organism>
<reference evidence="1" key="1">
    <citation type="journal article" date="2021" name="Open Biol.">
        <title>Shared evolutionary footprints suggest mitochondrial oxidative damage underlies multiple complex I losses in fungi.</title>
        <authorList>
            <person name="Schikora-Tamarit M.A."/>
            <person name="Marcet-Houben M."/>
            <person name="Nosek J."/>
            <person name="Gabaldon T."/>
        </authorList>
    </citation>
    <scope>NUCLEOTIDE SEQUENCE</scope>
    <source>
        <strain evidence="1">CBS6075</strain>
    </source>
</reference>